<dbReference type="PANTHER" id="PTHR30602">
    <property type="entry name" value="AMINO-ACID ACETYLTRANSFERASE"/>
    <property type="match status" value="1"/>
</dbReference>
<evidence type="ECO:0000313" key="5">
    <source>
        <dbReference type="Proteomes" id="UP000652761"/>
    </source>
</evidence>
<dbReference type="PANTHER" id="PTHR30602:SF12">
    <property type="entry name" value="AMINO-ACID ACETYLTRANSFERASE NAGS1, CHLOROPLASTIC-RELATED"/>
    <property type="match status" value="1"/>
</dbReference>
<organism evidence="4 5">
    <name type="scientific">Colocasia esculenta</name>
    <name type="common">Wild taro</name>
    <name type="synonym">Arum esculentum</name>
    <dbReference type="NCBI Taxonomy" id="4460"/>
    <lineage>
        <taxon>Eukaryota</taxon>
        <taxon>Viridiplantae</taxon>
        <taxon>Streptophyta</taxon>
        <taxon>Embryophyta</taxon>
        <taxon>Tracheophyta</taxon>
        <taxon>Spermatophyta</taxon>
        <taxon>Magnoliopsida</taxon>
        <taxon>Liliopsida</taxon>
        <taxon>Araceae</taxon>
        <taxon>Aroideae</taxon>
        <taxon>Colocasieae</taxon>
        <taxon>Colocasia</taxon>
    </lineage>
</organism>
<dbReference type="EMBL" id="NMUH01004441">
    <property type="protein sequence ID" value="MQM09673.1"/>
    <property type="molecule type" value="Genomic_DNA"/>
</dbReference>
<name>A0A843WE91_COLES</name>
<dbReference type="SUPFAM" id="SSF53633">
    <property type="entry name" value="Carbamate kinase-like"/>
    <property type="match status" value="1"/>
</dbReference>
<dbReference type="Gene3D" id="3.40.1160.10">
    <property type="entry name" value="Acetylglutamate kinase-like"/>
    <property type="match status" value="1"/>
</dbReference>
<dbReference type="Proteomes" id="UP000652761">
    <property type="component" value="Unassembled WGS sequence"/>
</dbReference>
<evidence type="ECO:0000256" key="2">
    <source>
        <dbReference type="ARBA" id="ARBA00023315"/>
    </source>
</evidence>
<protein>
    <submittedName>
        <fullName evidence="4">Uncharacterized protein</fullName>
    </submittedName>
</protein>
<dbReference type="InterPro" id="IPR036393">
    <property type="entry name" value="AceGlu_kinase-like_sf"/>
</dbReference>
<evidence type="ECO:0000313" key="4">
    <source>
        <dbReference type="EMBL" id="MQM09673.1"/>
    </source>
</evidence>
<reference evidence="4" key="1">
    <citation type="submission" date="2017-07" db="EMBL/GenBank/DDBJ databases">
        <title>Taro Niue Genome Assembly and Annotation.</title>
        <authorList>
            <person name="Atibalentja N."/>
            <person name="Keating K."/>
            <person name="Fields C.J."/>
        </authorList>
    </citation>
    <scope>NUCLEOTIDE SEQUENCE</scope>
    <source>
        <strain evidence="4">Niue_2</strain>
        <tissue evidence="4">Leaf</tissue>
    </source>
</reference>
<accession>A0A843WE91</accession>
<dbReference type="GO" id="GO:0004042">
    <property type="term" value="F:L-glutamate N-acetyltransferase activity"/>
    <property type="evidence" value="ECO:0007669"/>
    <property type="project" value="InterPro"/>
</dbReference>
<gene>
    <name evidence="4" type="ORF">Taro_042550</name>
</gene>
<evidence type="ECO:0000256" key="1">
    <source>
        <dbReference type="ARBA" id="ARBA00022679"/>
    </source>
</evidence>
<feature type="region of interest" description="Disordered" evidence="3">
    <location>
        <begin position="1"/>
        <end position="21"/>
    </location>
</feature>
<dbReference type="GO" id="GO:0005737">
    <property type="term" value="C:cytoplasm"/>
    <property type="evidence" value="ECO:0007669"/>
    <property type="project" value="InterPro"/>
</dbReference>
<dbReference type="AlphaFoldDB" id="A0A843WE91"/>
<dbReference type="GO" id="GO:0006526">
    <property type="term" value="P:L-arginine biosynthetic process"/>
    <property type="evidence" value="ECO:0007669"/>
    <property type="project" value="InterPro"/>
</dbReference>
<keyword evidence="1" id="KW-0808">Transferase</keyword>
<evidence type="ECO:0000256" key="3">
    <source>
        <dbReference type="SAM" id="MobiDB-lite"/>
    </source>
</evidence>
<proteinExistence type="predicted"/>
<keyword evidence="2" id="KW-0012">Acyltransferase</keyword>
<dbReference type="OrthoDB" id="1002190at2759"/>
<keyword evidence="5" id="KW-1185">Reference proteome</keyword>
<sequence length="168" mass="18256">MMAAITRPRISPSGRSALAAPSRGPRCFIAVPRRGSRPGGGVFPRKSVPISCCFDPRGGVAGIGGGVNGYLWKEDEQFVHWFRQAWPYIRGHRGSTVVVVVSGEIVASPHLDVILQDMSLLHGLGIKFVLVPGTHVQIDKLLEERGEGICVICNLYPFSRVSSILRIL</sequence>
<dbReference type="InterPro" id="IPR010167">
    <property type="entry name" value="NH2A_AcTrfase"/>
</dbReference>
<comment type="caution">
    <text evidence="4">The sequence shown here is derived from an EMBL/GenBank/DDBJ whole genome shotgun (WGS) entry which is preliminary data.</text>
</comment>